<evidence type="ECO:0000313" key="3">
    <source>
        <dbReference type="Proteomes" id="UP000605676"/>
    </source>
</evidence>
<dbReference type="EMBL" id="JAENRR010000012">
    <property type="protein sequence ID" value="MBK3517075.1"/>
    <property type="molecule type" value="Genomic_DNA"/>
</dbReference>
<reference evidence="2 3" key="1">
    <citation type="submission" date="2021-01" db="EMBL/GenBank/DDBJ databases">
        <title>Carboxyliciviraga sp.nov., isolated from coastal sediments.</title>
        <authorList>
            <person name="Lu D."/>
            <person name="Zhang T."/>
        </authorList>
    </citation>
    <scope>NUCLEOTIDE SEQUENCE [LARGE SCALE GENOMIC DNA]</scope>
    <source>
        <strain evidence="2 3">N1Y132</strain>
    </source>
</reference>
<dbReference type="InterPro" id="IPR017853">
    <property type="entry name" value="GH"/>
</dbReference>
<evidence type="ECO:0000313" key="2">
    <source>
        <dbReference type="EMBL" id="MBK3517075.1"/>
    </source>
</evidence>
<gene>
    <name evidence="2" type="ORF">JIV24_06950</name>
</gene>
<dbReference type="Pfam" id="PF22848">
    <property type="entry name" value="ASD1_dom"/>
    <property type="match status" value="1"/>
</dbReference>
<keyword evidence="3" id="KW-1185">Reference proteome</keyword>
<protein>
    <recommendedName>
        <fullName evidence="1">Alpha-L-arabinofuranosidase 1 catalytic domain-containing protein</fullName>
    </recommendedName>
</protein>
<organism evidence="2 3">
    <name type="scientific">Carboxylicivirga marina</name>
    <dbReference type="NCBI Taxonomy" id="2800988"/>
    <lineage>
        <taxon>Bacteria</taxon>
        <taxon>Pseudomonadati</taxon>
        <taxon>Bacteroidota</taxon>
        <taxon>Bacteroidia</taxon>
        <taxon>Marinilabiliales</taxon>
        <taxon>Marinilabiliaceae</taxon>
        <taxon>Carboxylicivirga</taxon>
    </lineage>
</organism>
<comment type="caution">
    <text evidence="2">The sequence shown here is derived from an EMBL/GenBank/DDBJ whole genome shotgun (WGS) entry which is preliminary data.</text>
</comment>
<dbReference type="PANTHER" id="PTHR43576">
    <property type="entry name" value="ALPHA-L-ARABINOFURANOSIDASE C-RELATED"/>
    <property type="match status" value="1"/>
</dbReference>
<dbReference type="InterPro" id="IPR013780">
    <property type="entry name" value="Glyco_hydro_b"/>
</dbReference>
<dbReference type="RefSeq" id="WP_234445736.1">
    <property type="nucleotide sequence ID" value="NZ_JAENRR010000012.1"/>
</dbReference>
<name>A0ABS1HHA9_9BACT</name>
<dbReference type="PANTHER" id="PTHR43576:SF3">
    <property type="entry name" value="ALPHA-L-ARABINOFURANOSIDASE C"/>
    <property type="match status" value="1"/>
</dbReference>
<evidence type="ECO:0000259" key="1">
    <source>
        <dbReference type="Pfam" id="PF22848"/>
    </source>
</evidence>
<dbReference type="Gene3D" id="2.60.40.1180">
    <property type="entry name" value="Golgi alpha-mannosidase II"/>
    <property type="match status" value="1"/>
</dbReference>
<proteinExistence type="predicted"/>
<dbReference type="InterPro" id="IPR055235">
    <property type="entry name" value="ASD1_cat"/>
</dbReference>
<dbReference type="Proteomes" id="UP000605676">
    <property type="component" value="Unassembled WGS sequence"/>
</dbReference>
<sequence>MYFTVKKLTFFGVLFFVMFFSINCSKTNSEDMVIEEEIEEPEGPVPAQQKIVIDVSKRLHAVPQKPGGVVSCWLMDSDIERPRQTSFSDAMKDMGVKYIRFPYGHLADNYLWDADGDWGNTLTPKVATFAQAPAKWEWAVDQTSGEFIKDMDFDEYISICNNVGAEPMVVVNILSYKYKNGPSYEQLKESAVEWVRYANITKGYGVKRWALGNEVDHHSDLLSKEEYMALYSDFASAMKEVDAEIMVGPGLLGNWHAALVSHDPDNIDFICAHNYLYKYDWRNQDYAGWKQASDIMVNHVETAQNAVNNSSIPDIEIHVTEMNSRPWSDKSDNDDLFRALAYGEMLLNATTFEDVKATYVWNTHGPWGGENENTPYNVLDLDNNREPRGDIIKLINENLLEHFVEVPRVKGYLRAYASVDESNENLRLILMNKNDEEETVNISTRFADLPSNYTMISYTGNGPLDEAPVLSDATNIDITDGVMNVELAPVSFNVITLKLK</sequence>
<dbReference type="Gene3D" id="3.20.20.80">
    <property type="entry name" value="Glycosidases"/>
    <property type="match status" value="1"/>
</dbReference>
<accession>A0ABS1HHA9</accession>
<dbReference type="SUPFAM" id="SSF51445">
    <property type="entry name" value="(Trans)glycosidases"/>
    <property type="match status" value="1"/>
</dbReference>
<feature type="domain" description="Alpha-L-arabinofuranosidase 1 catalytic" evidence="1">
    <location>
        <begin position="90"/>
        <end position="246"/>
    </location>
</feature>